<keyword evidence="9" id="KW-0961">Cell wall biogenesis/degradation</keyword>
<dbReference type="EMBL" id="QURN01000015">
    <property type="protein sequence ID" value="RFC65622.1"/>
    <property type="molecule type" value="Genomic_DNA"/>
</dbReference>
<comment type="pathway">
    <text evidence="2">Cell wall biogenesis; cell wall polysaccharide biosynthesis.</text>
</comment>
<organism evidence="13 14">
    <name type="scientific">Mesorhizobium denitrificans</name>
    <dbReference type="NCBI Taxonomy" id="2294114"/>
    <lineage>
        <taxon>Bacteria</taxon>
        <taxon>Pseudomonadati</taxon>
        <taxon>Pseudomonadota</taxon>
        <taxon>Alphaproteobacteria</taxon>
        <taxon>Hyphomicrobiales</taxon>
        <taxon>Phyllobacteriaceae</taxon>
        <taxon>Mesorhizobium</taxon>
    </lineage>
</organism>
<evidence type="ECO:0000256" key="4">
    <source>
        <dbReference type="ARBA" id="ARBA00022723"/>
    </source>
</evidence>
<reference evidence="14" key="1">
    <citation type="submission" date="2018-08" db="EMBL/GenBank/DDBJ databases">
        <authorList>
            <person name="Im W.T."/>
        </authorList>
    </citation>
    <scope>NUCLEOTIDE SEQUENCE [LARGE SCALE GENOMIC DNA]</scope>
    <source>
        <strain evidence="14">LA-28</strain>
    </source>
</reference>
<evidence type="ECO:0000259" key="12">
    <source>
        <dbReference type="Pfam" id="PF08291"/>
    </source>
</evidence>
<keyword evidence="4" id="KW-0479">Metal-binding</keyword>
<dbReference type="GO" id="GO:0071555">
    <property type="term" value="P:cell wall organization"/>
    <property type="evidence" value="ECO:0007669"/>
    <property type="project" value="UniProtKB-KW"/>
</dbReference>
<evidence type="ECO:0000313" key="13">
    <source>
        <dbReference type="EMBL" id="RFC65622.1"/>
    </source>
</evidence>
<accession>A0A371X8T8</accession>
<evidence type="ECO:0000256" key="2">
    <source>
        <dbReference type="ARBA" id="ARBA00004776"/>
    </source>
</evidence>
<feature type="domain" description="Peptidase M15A C-terminal" evidence="12">
    <location>
        <begin position="263"/>
        <end position="366"/>
    </location>
</feature>
<comment type="similarity">
    <text evidence="10">Belongs to the peptidase M15 family.</text>
</comment>
<evidence type="ECO:0000256" key="6">
    <source>
        <dbReference type="ARBA" id="ARBA00022801"/>
    </source>
</evidence>
<evidence type="ECO:0000256" key="8">
    <source>
        <dbReference type="ARBA" id="ARBA00023049"/>
    </source>
</evidence>
<evidence type="ECO:0000313" key="14">
    <source>
        <dbReference type="Proteomes" id="UP000262379"/>
    </source>
</evidence>
<dbReference type="Proteomes" id="UP000262379">
    <property type="component" value="Unassembled WGS sequence"/>
</dbReference>
<evidence type="ECO:0000256" key="7">
    <source>
        <dbReference type="ARBA" id="ARBA00022833"/>
    </source>
</evidence>
<evidence type="ECO:0000256" key="9">
    <source>
        <dbReference type="ARBA" id="ARBA00023316"/>
    </source>
</evidence>
<keyword evidence="3" id="KW-0645">Protease</keyword>
<evidence type="ECO:0000256" key="3">
    <source>
        <dbReference type="ARBA" id="ARBA00022670"/>
    </source>
</evidence>
<sequence length="381" mass="39852">MAALMASAFISSCASTLDSTLESNGAAFNATAPKDGAVEEVSADGTAASNSLAMAETKEVGDPQLPEQVASLPMTTPNAAGVEAAPAETKAGETAVEAAKPESAKAEVAAIDAESNPAEAAVEPAKPKGLLASFFGAKPAKAAEAKQTPAVKATAELAEQTPAPTQFLENPAPKQILENPAPTATKKDRSIQLASLDLSSQKPMRASAVSFSDDGEGTGLPGVRQSALFEIKRRSGIDDDSDVDVHEDVDGGFEVASAAGMARLAPNGLLKQRENVDVACLKPSLVRVLKTIERRFGKRAVITSGYRSPTYNRSVRGARNSQHMYCAAADVILPGVSKFELASYARSMQGRGGVGTYCHTNAVHIDVGPERDWNWRCRGRR</sequence>
<dbReference type="Gene3D" id="3.30.1380.10">
    <property type="match status" value="1"/>
</dbReference>
<evidence type="ECO:0000256" key="1">
    <source>
        <dbReference type="ARBA" id="ARBA00001947"/>
    </source>
</evidence>
<dbReference type="PANTHER" id="PTHR37425">
    <property type="match status" value="1"/>
</dbReference>
<evidence type="ECO:0000256" key="5">
    <source>
        <dbReference type="ARBA" id="ARBA00022729"/>
    </source>
</evidence>
<dbReference type="AlphaFoldDB" id="A0A371X8T8"/>
<name>A0A371X8T8_9HYPH</name>
<comment type="caution">
    <text evidence="13">The sequence shown here is derived from an EMBL/GenBank/DDBJ whole genome shotgun (WGS) entry which is preliminary data.</text>
</comment>
<dbReference type="PANTHER" id="PTHR37425:SF1">
    <property type="entry name" value="OUTER MEMBRANE PROTEIN"/>
    <property type="match status" value="1"/>
</dbReference>
<dbReference type="InterPro" id="IPR013230">
    <property type="entry name" value="Peptidase_M15A_C"/>
</dbReference>
<keyword evidence="7" id="KW-0862">Zinc</keyword>
<gene>
    <name evidence="13" type="ORF">DY251_17750</name>
</gene>
<proteinExistence type="inferred from homology"/>
<keyword evidence="8" id="KW-0482">Metalloprotease</keyword>
<protein>
    <recommendedName>
        <fullName evidence="11">Murein endopeptidase K</fullName>
    </recommendedName>
</protein>
<keyword evidence="14" id="KW-1185">Reference proteome</keyword>
<dbReference type="SUPFAM" id="SSF55166">
    <property type="entry name" value="Hedgehog/DD-peptidase"/>
    <property type="match status" value="1"/>
</dbReference>
<dbReference type="InterPro" id="IPR009045">
    <property type="entry name" value="Zn_M74/Hedgehog-like"/>
</dbReference>
<dbReference type="GO" id="GO:0046872">
    <property type="term" value="F:metal ion binding"/>
    <property type="evidence" value="ECO:0007669"/>
    <property type="project" value="UniProtKB-KW"/>
</dbReference>
<keyword evidence="6" id="KW-0378">Hydrolase</keyword>
<dbReference type="GO" id="GO:0006508">
    <property type="term" value="P:proteolysis"/>
    <property type="evidence" value="ECO:0007669"/>
    <property type="project" value="UniProtKB-KW"/>
</dbReference>
<evidence type="ECO:0000256" key="10">
    <source>
        <dbReference type="ARBA" id="ARBA00093448"/>
    </source>
</evidence>
<dbReference type="InterPro" id="IPR010275">
    <property type="entry name" value="MepK"/>
</dbReference>
<keyword evidence="5" id="KW-0732">Signal</keyword>
<comment type="cofactor">
    <cofactor evidence="1">
        <name>Zn(2+)</name>
        <dbReference type="ChEBI" id="CHEBI:29105"/>
    </cofactor>
</comment>
<dbReference type="Pfam" id="PF08291">
    <property type="entry name" value="Peptidase_M15_3"/>
    <property type="match status" value="1"/>
</dbReference>
<dbReference type="GO" id="GO:0008237">
    <property type="term" value="F:metallopeptidase activity"/>
    <property type="evidence" value="ECO:0007669"/>
    <property type="project" value="UniProtKB-KW"/>
</dbReference>
<evidence type="ECO:0000256" key="11">
    <source>
        <dbReference type="ARBA" id="ARBA00093666"/>
    </source>
</evidence>